<dbReference type="InterPro" id="IPR051086">
    <property type="entry name" value="RNase_D-like"/>
</dbReference>
<dbReference type="SUPFAM" id="SSF53098">
    <property type="entry name" value="Ribonuclease H-like"/>
    <property type="match status" value="1"/>
</dbReference>
<sequence length="374" mass="42704">MTIQINWICSDAELAERCKYWNTLAFIALDTEFIRVDTFYPIAGLLQVSDGENTYLLDPLLINNWQPLAQLFNNPQVVKVLHACGEDLEVFSLLVGALPAPMFDTQLAAGYLNIGFSMGYSRLVEQLLDIELPKGETRSDWLQRPLTELQVLYAAQDTAYLVDVYQALAQQLTEQKYAWVLEDGAALVASYEQEPDPYEFWRTVKLAWKLTPQQLAVLRELAAWRELQARARDVPRNRIIRESTLWALANEQPRDMTHLAQLEDMHPRILRKEGATLLSLIKQAKGLPEQDWPPALPEPLPVEATKLLKRLRKIGLDLGGKLDIAPEMMLRKKILEELLRSGYPSGPYTLPESLQGWRRELLGESLLQCLEDIQ</sequence>
<evidence type="ECO:0000256" key="3">
    <source>
        <dbReference type="ARBA" id="ARBA00022722"/>
    </source>
</evidence>
<dbReference type="SMART" id="SM00474">
    <property type="entry name" value="35EXOc"/>
    <property type="match status" value="1"/>
</dbReference>
<dbReference type="NCBIfam" id="TIGR01388">
    <property type="entry name" value="rnd"/>
    <property type="match status" value="1"/>
</dbReference>
<dbReference type="GO" id="GO:0033890">
    <property type="term" value="F:ribonuclease D activity"/>
    <property type="evidence" value="ECO:0007669"/>
    <property type="project" value="UniProtKB-UniRule"/>
</dbReference>
<protein>
    <recommendedName>
        <fullName evidence="6">Ribonuclease D</fullName>
        <shortName evidence="6">RNase D</shortName>
        <ecNumber evidence="6">3.1.13.5</ecNumber>
    </recommendedName>
</protein>
<keyword evidence="3 6" id="KW-0540">Nuclease</keyword>
<evidence type="ECO:0000256" key="2">
    <source>
        <dbReference type="ARBA" id="ARBA00022694"/>
    </source>
</evidence>
<dbReference type="GO" id="GO:0042780">
    <property type="term" value="P:tRNA 3'-end processing"/>
    <property type="evidence" value="ECO:0007669"/>
    <property type="project" value="UniProtKB-UniRule"/>
</dbReference>
<keyword evidence="2 6" id="KW-0819">tRNA processing</keyword>
<feature type="domain" description="HRDC" evidence="7">
    <location>
        <begin position="211"/>
        <end position="291"/>
    </location>
</feature>
<dbReference type="InterPro" id="IPR010997">
    <property type="entry name" value="HRDC-like_sf"/>
</dbReference>
<keyword evidence="5 6" id="KW-0269">Exonuclease</keyword>
<keyword evidence="9" id="KW-1185">Reference proteome</keyword>
<dbReference type="InterPro" id="IPR036397">
    <property type="entry name" value="RNaseH_sf"/>
</dbReference>
<dbReference type="EC" id="3.1.13.5" evidence="6"/>
<dbReference type="Pfam" id="PF01612">
    <property type="entry name" value="DNA_pol_A_exo1"/>
    <property type="match status" value="1"/>
</dbReference>
<organism evidence="8 9">
    <name type="scientific">Denitrificimonas caeni</name>
    <dbReference type="NCBI Taxonomy" id="521720"/>
    <lineage>
        <taxon>Bacteria</taxon>
        <taxon>Pseudomonadati</taxon>
        <taxon>Pseudomonadota</taxon>
        <taxon>Gammaproteobacteria</taxon>
        <taxon>Pseudomonadales</taxon>
        <taxon>Pseudomonadaceae</taxon>
        <taxon>Denitrificimonas</taxon>
    </lineage>
</organism>
<dbReference type="InterPro" id="IPR002121">
    <property type="entry name" value="HRDC_dom"/>
</dbReference>
<dbReference type="HAMAP" id="MF_01899">
    <property type="entry name" value="RNase_D"/>
    <property type="match status" value="1"/>
</dbReference>
<dbReference type="PANTHER" id="PTHR47649:SF1">
    <property type="entry name" value="RIBONUCLEASE D"/>
    <property type="match status" value="1"/>
</dbReference>
<evidence type="ECO:0000313" key="9">
    <source>
        <dbReference type="Proteomes" id="UP001212189"/>
    </source>
</evidence>
<dbReference type="GO" id="GO:0000166">
    <property type="term" value="F:nucleotide binding"/>
    <property type="evidence" value="ECO:0007669"/>
    <property type="project" value="InterPro"/>
</dbReference>
<dbReference type="InterPro" id="IPR002562">
    <property type="entry name" value="3'-5'_exonuclease_dom"/>
</dbReference>
<dbReference type="InterPro" id="IPR044876">
    <property type="entry name" value="HRDC_dom_sf"/>
</dbReference>
<evidence type="ECO:0000256" key="5">
    <source>
        <dbReference type="ARBA" id="ARBA00022839"/>
    </source>
</evidence>
<dbReference type="AlphaFoldDB" id="A0AAF0AM93"/>
<dbReference type="Gene3D" id="1.10.150.80">
    <property type="entry name" value="HRDC domain"/>
    <property type="match status" value="2"/>
</dbReference>
<evidence type="ECO:0000256" key="6">
    <source>
        <dbReference type="HAMAP-Rule" id="MF_01899"/>
    </source>
</evidence>
<dbReference type="InterPro" id="IPR012337">
    <property type="entry name" value="RNaseH-like_sf"/>
</dbReference>
<evidence type="ECO:0000259" key="7">
    <source>
        <dbReference type="PROSITE" id="PS50967"/>
    </source>
</evidence>
<dbReference type="GO" id="GO:0003676">
    <property type="term" value="F:nucleic acid binding"/>
    <property type="evidence" value="ECO:0007669"/>
    <property type="project" value="InterPro"/>
</dbReference>
<reference evidence="8 9" key="1">
    <citation type="submission" date="2022-12" db="EMBL/GenBank/DDBJ databases">
        <title>Coexistence and Characterization of a Novel Tigecycline Resistance gene tet(X) variant and blaNDM-1 in a Pseudomonas caeni Isolate of Chicken Origin.</title>
        <authorList>
            <person name="Lu X."/>
            <person name="Zhang L."/>
            <person name="Li R."/>
            <person name="Wang Z."/>
        </authorList>
    </citation>
    <scope>NUCLEOTIDE SEQUENCE [LARGE SCALE GENOMIC DNA]</scope>
    <source>
        <strain evidence="8 9">CE14</strain>
    </source>
</reference>
<dbReference type="InterPro" id="IPR006292">
    <property type="entry name" value="RNase_D"/>
</dbReference>
<dbReference type="SUPFAM" id="SSF47819">
    <property type="entry name" value="HRDC-like"/>
    <property type="match status" value="2"/>
</dbReference>
<comment type="similarity">
    <text evidence="6">Belongs to the RNase D family.</text>
</comment>
<comment type="cofactor">
    <cofactor evidence="6">
        <name>a divalent metal cation</name>
        <dbReference type="ChEBI" id="CHEBI:60240"/>
    </cofactor>
</comment>
<proteinExistence type="inferred from homology"/>
<dbReference type="Proteomes" id="UP001212189">
    <property type="component" value="Chromosome"/>
</dbReference>
<gene>
    <name evidence="6 8" type="primary">rnd</name>
    <name evidence="8" type="ORF">O6P33_05485</name>
</gene>
<evidence type="ECO:0000256" key="4">
    <source>
        <dbReference type="ARBA" id="ARBA00022801"/>
    </source>
</evidence>
<name>A0AAF0AM93_9GAMM</name>
<evidence type="ECO:0000313" key="8">
    <source>
        <dbReference type="EMBL" id="WBE26278.1"/>
    </source>
</evidence>
<comment type="subcellular location">
    <subcellularLocation>
        <location evidence="6">Cytoplasm</location>
    </subcellularLocation>
</comment>
<dbReference type="CDD" id="cd06142">
    <property type="entry name" value="RNaseD_exo"/>
    <property type="match status" value="1"/>
</dbReference>
<comment type="catalytic activity">
    <reaction evidence="6">
        <text>Exonucleolytic cleavage that removes extra residues from the 3'-terminus of tRNA to produce 5'-mononucleotides.</text>
        <dbReference type="EC" id="3.1.13.5"/>
    </reaction>
</comment>
<accession>A0AAF0AM93</accession>
<evidence type="ECO:0000256" key="1">
    <source>
        <dbReference type="ARBA" id="ARBA00022490"/>
    </source>
</evidence>
<keyword evidence="4 6" id="KW-0378">Hydrolase</keyword>
<dbReference type="GO" id="GO:0008408">
    <property type="term" value="F:3'-5' exonuclease activity"/>
    <property type="evidence" value="ECO:0007669"/>
    <property type="project" value="InterPro"/>
</dbReference>
<dbReference type="GO" id="GO:0005737">
    <property type="term" value="C:cytoplasm"/>
    <property type="evidence" value="ECO:0007669"/>
    <property type="project" value="UniProtKB-SubCell"/>
</dbReference>
<dbReference type="Pfam" id="PF00570">
    <property type="entry name" value="HRDC"/>
    <property type="match status" value="1"/>
</dbReference>
<dbReference type="Gene3D" id="3.30.420.10">
    <property type="entry name" value="Ribonuclease H-like superfamily/Ribonuclease H"/>
    <property type="match status" value="1"/>
</dbReference>
<keyword evidence="1 6" id="KW-0963">Cytoplasm</keyword>
<dbReference type="PANTHER" id="PTHR47649">
    <property type="entry name" value="RIBONUCLEASE D"/>
    <property type="match status" value="1"/>
</dbReference>
<dbReference type="KEGG" id="dce:O6P33_05485"/>
<dbReference type="EMBL" id="CP114976">
    <property type="protein sequence ID" value="WBE26278.1"/>
    <property type="molecule type" value="Genomic_DNA"/>
</dbReference>
<dbReference type="RefSeq" id="WP_269819201.1">
    <property type="nucleotide sequence ID" value="NZ_CP114976.1"/>
</dbReference>
<dbReference type="PROSITE" id="PS50967">
    <property type="entry name" value="HRDC"/>
    <property type="match status" value="1"/>
</dbReference>
<comment type="function">
    <text evidence="6">Exonuclease involved in the 3' processing of various precursor tRNAs. Initiates hydrolysis at the 3'-terminus of an RNA molecule and releases 5'-mononucleotides.</text>
</comment>
<dbReference type="SMART" id="SM00341">
    <property type="entry name" value="HRDC"/>
    <property type="match status" value="1"/>
</dbReference>